<reference evidence="1 2" key="1">
    <citation type="submission" date="2023-07" db="EMBL/GenBank/DDBJ databases">
        <title>Sequencing the genomes of 1000 actinobacteria strains.</title>
        <authorList>
            <person name="Klenk H.-P."/>
        </authorList>
    </citation>
    <scope>NUCLEOTIDE SEQUENCE [LARGE SCALE GENOMIC DNA]</scope>
    <source>
        <strain evidence="1 2">DSM 19515</strain>
    </source>
</reference>
<gene>
    <name evidence="1" type="ORF">J2S45_001873</name>
</gene>
<protein>
    <submittedName>
        <fullName evidence="1">Uncharacterized protein</fullName>
    </submittedName>
</protein>
<sequence length="46" mass="5230">MTYTSAPLTPAGRRRLAVLIVKNGWSLRRAPEHFHKVARLIQKSCV</sequence>
<dbReference type="Proteomes" id="UP001230145">
    <property type="component" value="Unassembled WGS sequence"/>
</dbReference>
<organism evidence="1 2">
    <name type="scientific">Trueperella abortisuis</name>
    <dbReference type="NCBI Taxonomy" id="445930"/>
    <lineage>
        <taxon>Bacteria</taxon>
        <taxon>Bacillati</taxon>
        <taxon>Actinomycetota</taxon>
        <taxon>Actinomycetes</taxon>
        <taxon>Actinomycetales</taxon>
        <taxon>Actinomycetaceae</taxon>
        <taxon>Trueperella</taxon>
    </lineage>
</organism>
<proteinExistence type="predicted"/>
<dbReference type="EMBL" id="JAUSQL010000001">
    <property type="protein sequence ID" value="MDP9833194.1"/>
    <property type="molecule type" value="Genomic_DNA"/>
</dbReference>
<comment type="caution">
    <text evidence="1">The sequence shown here is derived from an EMBL/GenBank/DDBJ whole genome shotgun (WGS) entry which is preliminary data.</text>
</comment>
<name>A0ABT9PKE1_9ACTO</name>
<evidence type="ECO:0000313" key="1">
    <source>
        <dbReference type="EMBL" id="MDP9833194.1"/>
    </source>
</evidence>
<accession>A0ABT9PKE1</accession>
<evidence type="ECO:0000313" key="2">
    <source>
        <dbReference type="Proteomes" id="UP001230145"/>
    </source>
</evidence>
<keyword evidence="2" id="KW-1185">Reference proteome</keyword>